<evidence type="ECO:0000313" key="3">
    <source>
        <dbReference type="Proteomes" id="UP000238390"/>
    </source>
</evidence>
<evidence type="ECO:0000313" key="2">
    <source>
        <dbReference type="EMBL" id="AVK07397.1"/>
    </source>
</evidence>
<dbReference type="EMBL" id="CP027169">
    <property type="protein sequence ID" value="AVK07397.1"/>
    <property type="molecule type" value="Genomic_DNA"/>
</dbReference>
<dbReference type="GeneID" id="77220912"/>
<gene>
    <name evidence="2" type="ORF">CSB93_3945</name>
</gene>
<name>A0A2R3J0L3_9PSED</name>
<keyword evidence="1" id="KW-0732">Signal</keyword>
<reference evidence="2 3" key="1">
    <citation type="submission" date="2018-02" db="EMBL/GenBank/DDBJ databases">
        <title>FDA/CDC Antimicrobial Resistant Isolate Bank Genome Sequencing.</title>
        <authorList>
            <person name="Benahmed F.H."/>
            <person name="Lutgring J.D."/>
            <person name="Yoo B."/>
            <person name="Machado M."/>
            <person name="Brown A."/>
            <person name="McAllister G."/>
            <person name="Perry A."/>
            <person name="Halpin A.L."/>
            <person name="Vavikolanu K."/>
            <person name="Ott S."/>
            <person name="Zhao X."/>
            <person name="Tallon L.J."/>
            <person name="Sadzewicz L."/>
            <person name="Aluvathingal J."/>
            <person name="Nadendla S."/>
            <person name="Voskania-kordi A."/>
            <person name="Simonyan V."/>
            <person name="Patel J."/>
            <person name="Shawar R.M."/>
        </authorList>
    </citation>
    <scope>NUCLEOTIDE SEQUENCE [LARGE SCALE GENOMIC DNA]</scope>
    <source>
        <strain evidence="2 3">AR_0356</strain>
    </source>
</reference>
<dbReference type="AlphaFoldDB" id="A0A2R3J0L3"/>
<evidence type="ECO:0000256" key="1">
    <source>
        <dbReference type="SAM" id="SignalP"/>
    </source>
</evidence>
<feature type="chain" id="PRO_5015362786" description="Secreted protein" evidence="1">
    <location>
        <begin position="21"/>
        <end position="113"/>
    </location>
</feature>
<sequence>MLRRISPVVLSFFFAMAAEAAGNLQDLAGSTIIAAGKLEAVKCPGAGLYECADWPSGLYRFEEQDVCLTIVEGCDYSCDGILSEKSGTQSVLVSGSYRERIRKVEGAKVSCPR</sequence>
<evidence type="ECO:0008006" key="4">
    <source>
        <dbReference type="Google" id="ProtNLM"/>
    </source>
</evidence>
<proteinExistence type="predicted"/>
<feature type="signal peptide" evidence="1">
    <location>
        <begin position="1"/>
        <end position="20"/>
    </location>
</feature>
<dbReference type="Proteomes" id="UP000238390">
    <property type="component" value="Chromosome"/>
</dbReference>
<keyword evidence="3" id="KW-1185">Reference proteome</keyword>
<accession>A0A2R3J0L3</accession>
<protein>
    <recommendedName>
        <fullName evidence="4">Secreted protein</fullName>
    </recommendedName>
</protein>
<organism evidence="2 3">
    <name type="scientific">Pseudomonas paraeruginosa</name>
    <dbReference type="NCBI Taxonomy" id="2994495"/>
    <lineage>
        <taxon>Bacteria</taxon>
        <taxon>Pseudomonadati</taxon>
        <taxon>Pseudomonadota</taxon>
        <taxon>Gammaproteobacteria</taxon>
        <taxon>Pseudomonadales</taxon>
        <taxon>Pseudomonadaceae</taxon>
        <taxon>Pseudomonas</taxon>
    </lineage>
</organism>
<dbReference type="RefSeq" id="WP_043103352.1">
    <property type="nucleotide sequence ID" value="NZ_CP020560.1"/>
</dbReference>